<dbReference type="InterPro" id="IPR028098">
    <property type="entry name" value="Glyco_trans_4-like_N"/>
</dbReference>
<dbReference type="Pfam" id="PF13439">
    <property type="entry name" value="Glyco_transf_4"/>
    <property type="match status" value="1"/>
</dbReference>
<dbReference type="Proteomes" id="UP000251205">
    <property type="component" value="Unassembled WGS sequence"/>
</dbReference>
<feature type="domain" description="Glycosyltransferase subfamily 4-like N-terminal" evidence="1">
    <location>
        <begin position="42"/>
        <end position="135"/>
    </location>
</feature>
<gene>
    <name evidence="2" type="ORF">DQ393_30065</name>
</gene>
<dbReference type="Gene3D" id="3.40.50.2000">
    <property type="entry name" value="Glycogen Phosphorylase B"/>
    <property type="match status" value="2"/>
</dbReference>
<dbReference type="Pfam" id="PF13692">
    <property type="entry name" value="Glyco_trans_1_4"/>
    <property type="match status" value="1"/>
</dbReference>
<comment type="caution">
    <text evidence="2">The sequence shown here is derived from an EMBL/GenBank/DDBJ whole genome shotgun (WGS) entry which is preliminary data.</text>
</comment>
<accession>A0A329YA96</accession>
<evidence type="ECO:0000259" key="1">
    <source>
        <dbReference type="Pfam" id="PF13439"/>
    </source>
</evidence>
<reference evidence="2 3" key="1">
    <citation type="submission" date="2018-06" db="EMBL/GenBank/DDBJ databases">
        <title>Whole Genome Sequence of an efficient microsymbiont, Rhizobium tropici.</title>
        <authorList>
            <person name="Srinivasan R."/>
            <person name="Singh H.V."/>
            <person name="Srivastava R."/>
            <person name="Kumari B."/>
            <person name="Radhakrishna A."/>
        </authorList>
    </citation>
    <scope>NUCLEOTIDE SEQUENCE [LARGE SCALE GENOMIC DNA]</scope>
    <source>
        <strain evidence="2 3">IGFRI Rhizo-19</strain>
    </source>
</reference>
<dbReference type="RefSeq" id="WP_112345357.1">
    <property type="nucleotide sequence ID" value="NZ_QMKK01000056.1"/>
</dbReference>
<dbReference type="EMBL" id="QMKK01000056">
    <property type="protein sequence ID" value="RAX37925.1"/>
    <property type="molecule type" value="Genomic_DNA"/>
</dbReference>
<dbReference type="OrthoDB" id="9781738at2"/>
<dbReference type="CDD" id="cd03801">
    <property type="entry name" value="GT4_PimA-like"/>
    <property type="match status" value="1"/>
</dbReference>
<dbReference type="SUPFAM" id="SSF53756">
    <property type="entry name" value="UDP-Glycosyltransferase/glycogen phosphorylase"/>
    <property type="match status" value="1"/>
</dbReference>
<dbReference type="PANTHER" id="PTHR12526">
    <property type="entry name" value="GLYCOSYLTRANSFERASE"/>
    <property type="match status" value="1"/>
</dbReference>
<organism evidence="2 3">
    <name type="scientific">Rhizobium tropici</name>
    <dbReference type="NCBI Taxonomy" id="398"/>
    <lineage>
        <taxon>Bacteria</taxon>
        <taxon>Pseudomonadati</taxon>
        <taxon>Pseudomonadota</taxon>
        <taxon>Alphaproteobacteria</taxon>
        <taxon>Hyphomicrobiales</taxon>
        <taxon>Rhizobiaceae</taxon>
        <taxon>Rhizobium/Agrobacterium group</taxon>
        <taxon>Rhizobium</taxon>
    </lineage>
</organism>
<keyword evidence="2" id="KW-0808">Transferase</keyword>
<name>A0A329YA96_RHITR</name>
<sequence>MRSTNLNTDDGLFRQGAGFVSAAITGRKLRILHVLFASEIAGSERYCIDLANAQATLGHEVHVISSARIDMRPHLSSQITFHKCTLRLLRRLRLRQIITAKGIEVAHAHLSPGCKALASVRGNVIKVATLHVGYKAKQHAHLDGLICVNEAQLPRVGNYDGYVSRIPNWLPEAKEAERYDLRAKLGLSPTITIVGTVGRLHPSKGNDVLISAFLAAAPNAAALVIVGVGPQRAALEKLAKGDPRVHLLGYCDNVTGFLRNVDLFVSPSREESAGLAILEAMREGIPIIASATEGPSEYLRDHPVRFVEPGSVRDLSVALAEILRADDFCQPWRIDYDMEPFSRAAGVGNVLRFYAEVAECQAALRQMAPTASKPTEEL</sequence>
<dbReference type="GO" id="GO:0016757">
    <property type="term" value="F:glycosyltransferase activity"/>
    <property type="evidence" value="ECO:0007669"/>
    <property type="project" value="UniProtKB-ARBA"/>
</dbReference>
<proteinExistence type="predicted"/>
<protein>
    <submittedName>
        <fullName evidence="2">Glycosyltransferase</fullName>
    </submittedName>
</protein>
<dbReference type="AlphaFoldDB" id="A0A329YA96"/>
<evidence type="ECO:0000313" key="3">
    <source>
        <dbReference type="Proteomes" id="UP000251205"/>
    </source>
</evidence>
<evidence type="ECO:0000313" key="2">
    <source>
        <dbReference type="EMBL" id="RAX37925.1"/>
    </source>
</evidence>